<dbReference type="EMBL" id="FOXU01000006">
    <property type="protein sequence ID" value="SFQ61908.1"/>
    <property type="molecule type" value="Genomic_DNA"/>
</dbReference>
<proteinExistence type="predicted"/>
<evidence type="ECO:0000313" key="2">
    <source>
        <dbReference type="Proteomes" id="UP000198734"/>
    </source>
</evidence>
<keyword evidence="2" id="KW-1185">Reference proteome</keyword>
<dbReference type="STRING" id="126156.SAMN05421670_3008"/>
<reference evidence="2" key="1">
    <citation type="submission" date="2016-10" db="EMBL/GenBank/DDBJ databases">
        <authorList>
            <person name="Varghese N."/>
            <person name="Submissions S."/>
        </authorList>
    </citation>
    <scope>NUCLEOTIDE SEQUENCE [LARGE SCALE GENOMIC DNA]</scope>
    <source>
        <strain evidence="2">DSM 11706</strain>
    </source>
</reference>
<sequence length="159" mass="18403">MKQQEFLKMEEEERVSFINQLLVDTNASKLADISKEVGMSPSSFSKKMSEGAYMYSRSMKQYVPKGKSNNSVSTEEVINFIKENFQDLKGLIERGKNIEEDVLVLSPEVIVKGDNIVKNIRIPKYVNDQFAKLCEDKFSYLKLQDIQAQALWDFVKRFK</sequence>
<gene>
    <name evidence="1" type="ORF">SAMN05421670_3008</name>
</gene>
<organism evidence="1 2">
    <name type="scientific">Psychrobacillus psychrotolerans</name>
    <dbReference type="NCBI Taxonomy" id="126156"/>
    <lineage>
        <taxon>Bacteria</taxon>
        <taxon>Bacillati</taxon>
        <taxon>Bacillota</taxon>
        <taxon>Bacilli</taxon>
        <taxon>Bacillales</taxon>
        <taxon>Bacillaceae</taxon>
        <taxon>Psychrobacillus</taxon>
    </lineage>
</organism>
<accession>A0A1I5ZZR7</accession>
<dbReference type="OrthoDB" id="2734776at2"/>
<dbReference type="AlphaFoldDB" id="A0A1I5ZZR7"/>
<dbReference type="Proteomes" id="UP000198734">
    <property type="component" value="Unassembled WGS sequence"/>
</dbReference>
<name>A0A1I5ZZR7_9BACI</name>
<dbReference type="RefSeq" id="WP_093537691.1">
    <property type="nucleotide sequence ID" value="NZ_FOXU01000006.1"/>
</dbReference>
<evidence type="ECO:0000313" key="1">
    <source>
        <dbReference type="EMBL" id="SFQ61908.1"/>
    </source>
</evidence>
<protein>
    <submittedName>
        <fullName evidence="1">Uncharacterized protein</fullName>
    </submittedName>
</protein>